<keyword evidence="2" id="KW-0732">Signal</keyword>
<dbReference type="SMART" id="SM00028">
    <property type="entry name" value="TPR"/>
    <property type="match status" value="2"/>
</dbReference>
<evidence type="ECO:0000313" key="4">
    <source>
        <dbReference type="Proteomes" id="UP001235303"/>
    </source>
</evidence>
<keyword evidence="4" id="KW-1185">Reference proteome</keyword>
<reference evidence="3 4" key="1">
    <citation type="submission" date="2023-01" db="EMBL/GenBank/DDBJ databases">
        <title>Novel diversity within Roseofilum (Cyanobacteria; Desertifilaceae) from marine benthic mats with descriptions of four novel species.</title>
        <authorList>
            <person name="Wang Y."/>
            <person name="Berthold D.E."/>
            <person name="Hu J."/>
            <person name="Lefler F.W."/>
            <person name="Laughinghouse H.D. IV."/>
        </authorList>
    </citation>
    <scope>NUCLEOTIDE SEQUENCE [LARGE SCALE GENOMIC DNA]</scope>
    <source>
        <strain evidence="3 4">BLCC-M154</strain>
    </source>
</reference>
<gene>
    <name evidence="3" type="ORF">PMG71_17905</name>
</gene>
<dbReference type="InterPro" id="IPR011990">
    <property type="entry name" value="TPR-like_helical_dom_sf"/>
</dbReference>
<proteinExistence type="predicted"/>
<protein>
    <submittedName>
        <fullName evidence="3">Tetratricopeptide repeat protein</fullName>
    </submittedName>
</protein>
<evidence type="ECO:0000313" key="3">
    <source>
        <dbReference type="EMBL" id="MDJ1171307.1"/>
    </source>
</evidence>
<keyword evidence="1" id="KW-0802">TPR repeat</keyword>
<dbReference type="PROSITE" id="PS50005">
    <property type="entry name" value="TPR"/>
    <property type="match status" value="2"/>
</dbReference>
<accession>A0ABT7AXJ8</accession>
<evidence type="ECO:0000256" key="1">
    <source>
        <dbReference type="PROSITE-ProRule" id="PRU00339"/>
    </source>
</evidence>
<evidence type="ECO:0000256" key="2">
    <source>
        <dbReference type="SAM" id="SignalP"/>
    </source>
</evidence>
<dbReference type="EMBL" id="JAQOSP010000109">
    <property type="protein sequence ID" value="MDJ1171307.1"/>
    <property type="molecule type" value="Genomic_DNA"/>
</dbReference>
<comment type="caution">
    <text evidence="3">The sequence shown here is derived from an EMBL/GenBank/DDBJ whole genome shotgun (WGS) entry which is preliminary data.</text>
</comment>
<dbReference type="Gene3D" id="1.25.40.10">
    <property type="entry name" value="Tetratricopeptide repeat domain"/>
    <property type="match status" value="1"/>
</dbReference>
<dbReference type="RefSeq" id="WP_283755061.1">
    <property type="nucleotide sequence ID" value="NZ_JAQOSP010000109.1"/>
</dbReference>
<dbReference type="InterPro" id="IPR019734">
    <property type="entry name" value="TPR_rpt"/>
</dbReference>
<name>A0ABT7AXJ8_9CYAN</name>
<feature type="repeat" description="TPR" evidence="1">
    <location>
        <begin position="53"/>
        <end position="86"/>
    </location>
</feature>
<dbReference type="SUPFAM" id="SSF48452">
    <property type="entry name" value="TPR-like"/>
    <property type="match status" value="1"/>
</dbReference>
<dbReference type="Pfam" id="PF13432">
    <property type="entry name" value="TPR_16"/>
    <property type="match status" value="1"/>
</dbReference>
<organism evidence="3 4">
    <name type="scientific">Roseofilum acuticapitatum BLCC-M154</name>
    <dbReference type="NCBI Taxonomy" id="3022444"/>
    <lineage>
        <taxon>Bacteria</taxon>
        <taxon>Bacillati</taxon>
        <taxon>Cyanobacteriota</taxon>
        <taxon>Cyanophyceae</taxon>
        <taxon>Desertifilales</taxon>
        <taxon>Desertifilaceae</taxon>
        <taxon>Roseofilum</taxon>
        <taxon>Roseofilum acuticapitatum</taxon>
    </lineage>
</organism>
<sequence>MKFNLNNSNGFSRVLVGTAVLATLGIMVPEVAQASSNENHENLTVSAGNKQTATAVYNTGQEAMRSQNYQQAIANFDQAIAVNPQHADAYRDRGSVHERMGDYVKARSDWQKAASLFRQRGDIVSVFHIIQQLSKLEKTFACRQNNGQWETVMNRNSQTYPLIVWHDRRVMDINPDGTAKVSADPLLGQIPDHEDIRLIPQNRSSDSRDGAIHVDGYTRQVRTFYEGRHSVTTTVAGNQGGISAEHRCVAVSQRLENLSNLIFDEGADNLFRVATLARNYSGVSLDTGMTEEFKNNTQVACISGSTTGCDDTNAIFTLSGQSNDRAEEENIIINETNEQRLARFVRLIDNPGLGDPIHN</sequence>
<dbReference type="Proteomes" id="UP001235303">
    <property type="component" value="Unassembled WGS sequence"/>
</dbReference>
<feature type="chain" id="PRO_5046272498" evidence="2">
    <location>
        <begin position="35"/>
        <end position="359"/>
    </location>
</feature>
<feature type="signal peptide" evidence="2">
    <location>
        <begin position="1"/>
        <end position="34"/>
    </location>
</feature>
<feature type="repeat" description="TPR" evidence="1">
    <location>
        <begin position="87"/>
        <end position="120"/>
    </location>
</feature>